<gene>
    <name evidence="1" type="ORF">N7458_009198</name>
</gene>
<sequence length="119" mass="14252">MLLYYFISIRIEEVHKSIAWRGLVRVPSEDRTDIALEVREILDRANTYTKAIPSDNNILEVIYFTKTVLKTRLFRQYRELHVDKSTGKARGVDTFRKEFVELSYRSSYTRNITIRAYRR</sequence>
<dbReference type="Proteomes" id="UP001213681">
    <property type="component" value="Unassembled WGS sequence"/>
</dbReference>
<name>A0AAD6BX23_9EURO</name>
<evidence type="ECO:0000313" key="2">
    <source>
        <dbReference type="Proteomes" id="UP001213681"/>
    </source>
</evidence>
<proteinExistence type="predicted"/>
<dbReference type="AlphaFoldDB" id="A0AAD6BX23"/>
<dbReference type="EMBL" id="JAPVEA010000008">
    <property type="protein sequence ID" value="KAJ5438200.1"/>
    <property type="molecule type" value="Genomic_DNA"/>
</dbReference>
<protein>
    <submittedName>
        <fullName evidence="1">Uncharacterized protein</fullName>
    </submittedName>
</protein>
<evidence type="ECO:0000313" key="1">
    <source>
        <dbReference type="EMBL" id="KAJ5438200.1"/>
    </source>
</evidence>
<keyword evidence="2" id="KW-1185">Reference proteome</keyword>
<dbReference type="GeneID" id="81602823"/>
<reference evidence="1" key="2">
    <citation type="journal article" date="2023" name="IMA Fungus">
        <title>Comparative genomic study of the Penicillium genus elucidates a diverse pangenome and 15 lateral gene transfer events.</title>
        <authorList>
            <person name="Petersen C."/>
            <person name="Sorensen T."/>
            <person name="Nielsen M.R."/>
            <person name="Sondergaard T.E."/>
            <person name="Sorensen J.L."/>
            <person name="Fitzpatrick D.A."/>
            <person name="Frisvad J.C."/>
            <person name="Nielsen K.L."/>
        </authorList>
    </citation>
    <scope>NUCLEOTIDE SEQUENCE</scope>
    <source>
        <strain evidence="1">IBT 16125</strain>
    </source>
</reference>
<accession>A0AAD6BX23</accession>
<comment type="caution">
    <text evidence="1">The sequence shown here is derived from an EMBL/GenBank/DDBJ whole genome shotgun (WGS) entry which is preliminary data.</text>
</comment>
<reference evidence="1" key="1">
    <citation type="submission" date="2022-12" db="EMBL/GenBank/DDBJ databases">
        <authorList>
            <person name="Petersen C."/>
        </authorList>
    </citation>
    <scope>NUCLEOTIDE SEQUENCE</scope>
    <source>
        <strain evidence="1">IBT 16125</strain>
    </source>
</reference>
<organism evidence="1 2">
    <name type="scientific">Penicillium daleae</name>
    <dbReference type="NCBI Taxonomy" id="63821"/>
    <lineage>
        <taxon>Eukaryota</taxon>
        <taxon>Fungi</taxon>
        <taxon>Dikarya</taxon>
        <taxon>Ascomycota</taxon>
        <taxon>Pezizomycotina</taxon>
        <taxon>Eurotiomycetes</taxon>
        <taxon>Eurotiomycetidae</taxon>
        <taxon>Eurotiales</taxon>
        <taxon>Aspergillaceae</taxon>
        <taxon>Penicillium</taxon>
    </lineage>
</organism>
<dbReference type="RefSeq" id="XP_056761429.1">
    <property type="nucleotide sequence ID" value="XM_056912580.1"/>
</dbReference>